<accession>A0A3S4W654</accession>
<feature type="domain" description="Pyridoxine 5'-phosphate oxidase dimerisation C-terminal" evidence="9">
    <location>
        <begin position="171"/>
        <end position="211"/>
    </location>
</feature>
<organism evidence="10 11">
    <name type="scientific">Arachnia propionica</name>
    <dbReference type="NCBI Taxonomy" id="1750"/>
    <lineage>
        <taxon>Bacteria</taxon>
        <taxon>Bacillati</taxon>
        <taxon>Actinomycetota</taxon>
        <taxon>Actinomycetes</taxon>
        <taxon>Propionibacteriales</taxon>
        <taxon>Propionibacteriaceae</taxon>
        <taxon>Arachnia</taxon>
    </lineage>
</organism>
<dbReference type="Pfam" id="PF10590">
    <property type="entry name" value="PNP_phzG_C"/>
    <property type="match status" value="1"/>
</dbReference>
<dbReference type="PROSITE" id="PS01064">
    <property type="entry name" value="PYRIDOX_OXIDASE"/>
    <property type="match status" value="1"/>
</dbReference>
<dbReference type="InterPro" id="IPR012349">
    <property type="entry name" value="Split_barrel_FMN-bd"/>
</dbReference>
<sequence length="211" mass="23714">MSLHDVRRDYSGDALPQDLTSFEPWKFFTDWLDAAIAADEVEPNAMLLATIGADGRPRSRVVLLKETSQNGLVFFTHYTSPKGEELAANPVASATFWWPGLMRQVRAVGAVTKLTRQENETYFAKRPRASQLGAWASRQSTPIVSHDDLLEAAAQASERFEGKDVPCPPEWGGYRIDVDEFEFWQGQSGRLHDRVLARRNVDGWSAIHIQP</sequence>
<evidence type="ECO:0000256" key="5">
    <source>
        <dbReference type="HAMAP-Rule" id="MF_01629"/>
    </source>
</evidence>
<feature type="binding site" evidence="5 6">
    <location>
        <position position="65"/>
    </location>
    <ligand>
        <name>substrate</name>
    </ligand>
</feature>
<feature type="binding site" evidence="5 6">
    <location>
        <position position="122"/>
    </location>
    <ligand>
        <name>substrate</name>
    </ligand>
</feature>
<dbReference type="SUPFAM" id="SSF50475">
    <property type="entry name" value="FMN-binding split barrel"/>
    <property type="match status" value="1"/>
</dbReference>
<dbReference type="UniPathway" id="UPA01068">
    <property type="reaction ID" value="UER00304"/>
</dbReference>
<evidence type="ECO:0000256" key="3">
    <source>
        <dbReference type="ARBA" id="ARBA00022643"/>
    </source>
</evidence>
<feature type="domain" description="Pyridoxamine 5'-phosphate oxidase N-terminal" evidence="8">
    <location>
        <begin position="41"/>
        <end position="147"/>
    </location>
</feature>
<dbReference type="HAMAP" id="MF_01629">
    <property type="entry name" value="PdxH"/>
    <property type="match status" value="1"/>
</dbReference>
<dbReference type="GO" id="GO:0010181">
    <property type="term" value="F:FMN binding"/>
    <property type="evidence" value="ECO:0007669"/>
    <property type="project" value="UniProtKB-UniRule"/>
</dbReference>
<feature type="binding site" evidence="5 7">
    <location>
        <position position="194"/>
    </location>
    <ligand>
        <name>FMN</name>
        <dbReference type="ChEBI" id="CHEBI:58210"/>
    </ligand>
</feature>
<dbReference type="NCBIfam" id="TIGR00558">
    <property type="entry name" value="pdxH"/>
    <property type="match status" value="1"/>
</dbReference>
<evidence type="ECO:0000256" key="1">
    <source>
        <dbReference type="ARBA" id="ARBA00007301"/>
    </source>
</evidence>
<evidence type="ECO:0000256" key="4">
    <source>
        <dbReference type="ARBA" id="ARBA00023002"/>
    </source>
</evidence>
<comment type="subunit">
    <text evidence="5">Homodimer.</text>
</comment>
<protein>
    <recommendedName>
        <fullName evidence="5">Pyridoxine/pyridoxamine 5'-phosphate oxidase</fullName>
        <ecNumber evidence="5">1.4.3.5</ecNumber>
    </recommendedName>
    <alternativeName>
        <fullName evidence="5">PNP/PMP oxidase</fullName>
        <shortName evidence="5">PNPOx</shortName>
    </alternativeName>
    <alternativeName>
        <fullName evidence="5">Pyridoxal 5'-phosphate synthase</fullName>
    </alternativeName>
</protein>
<dbReference type="InterPro" id="IPR000659">
    <property type="entry name" value="Pyridox_Oxase"/>
</dbReference>
<feature type="binding site" evidence="5 7">
    <location>
        <begin position="60"/>
        <end position="65"/>
    </location>
    <ligand>
        <name>FMN</name>
        <dbReference type="ChEBI" id="CHEBI:58210"/>
    </ligand>
</feature>
<keyword evidence="5" id="KW-0664">Pyridoxine biosynthesis</keyword>
<keyword evidence="2 5" id="KW-0285">Flavoprotein</keyword>
<dbReference type="GO" id="GO:0004733">
    <property type="term" value="F:pyridoxamine phosphate oxidase activity"/>
    <property type="evidence" value="ECO:0007669"/>
    <property type="project" value="UniProtKB-UniRule"/>
</dbReference>
<feature type="binding site" evidence="5 7">
    <location>
        <position position="104"/>
    </location>
    <ligand>
        <name>FMN</name>
        <dbReference type="ChEBI" id="CHEBI:58210"/>
    </ligand>
</feature>
<feature type="binding site" evidence="5 7">
    <location>
        <position position="82"/>
    </location>
    <ligand>
        <name>FMN</name>
        <dbReference type="ChEBI" id="CHEBI:58210"/>
    </ligand>
</feature>
<reference evidence="10 11" key="1">
    <citation type="submission" date="2018-12" db="EMBL/GenBank/DDBJ databases">
        <authorList>
            <consortium name="Pathogen Informatics"/>
        </authorList>
    </citation>
    <scope>NUCLEOTIDE SEQUENCE [LARGE SCALE GENOMIC DNA]</scope>
    <source>
        <strain evidence="10 11">NCTC12967</strain>
    </source>
</reference>
<keyword evidence="11" id="KW-1185">Reference proteome</keyword>
<dbReference type="PIRSF" id="PIRSF000190">
    <property type="entry name" value="Pyd_amn-ph_oxd"/>
    <property type="match status" value="1"/>
</dbReference>
<feature type="binding site" evidence="5 7">
    <location>
        <begin position="75"/>
        <end position="76"/>
    </location>
    <ligand>
        <name>FMN</name>
        <dbReference type="ChEBI" id="CHEBI:58210"/>
    </ligand>
</feature>
<comment type="pathway">
    <text evidence="5">Cofactor metabolism; pyridoxal 5'-phosphate salvage; pyridoxal 5'-phosphate from pyridoxamine 5'-phosphate: step 1/1.</text>
</comment>
<dbReference type="Proteomes" id="UP000273044">
    <property type="component" value="Chromosome"/>
</dbReference>
<dbReference type="GeneID" id="64406423"/>
<feature type="binding site" evidence="5 6">
    <location>
        <begin position="190"/>
        <end position="192"/>
    </location>
    <ligand>
        <name>substrate</name>
    </ligand>
</feature>
<evidence type="ECO:0000256" key="6">
    <source>
        <dbReference type="PIRSR" id="PIRSR000190-1"/>
    </source>
</evidence>
<proteinExistence type="inferred from homology"/>
<dbReference type="AlphaFoldDB" id="A0A3S4W654"/>
<evidence type="ECO:0000256" key="7">
    <source>
        <dbReference type="PIRSR" id="PIRSR000190-2"/>
    </source>
</evidence>
<dbReference type="NCBIfam" id="NF004231">
    <property type="entry name" value="PRK05679.1"/>
    <property type="match status" value="1"/>
</dbReference>
<evidence type="ECO:0000313" key="10">
    <source>
        <dbReference type="EMBL" id="VEH69668.1"/>
    </source>
</evidence>
<evidence type="ECO:0000313" key="11">
    <source>
        <dbReference type="Proteomes" id="UP000273044"/>
    </source>
</evidence>
<comment type="caution">
    <text evidence="5">Lacks conserved residue(s) required for the propagation of feature annotation.</text>
</comment>
<keyword evidence="4 5" id="KW-0560">Oxidoreductase</keyword>
<comment type="cofactor">
    <cofactor evidence="5 7">
        <name>FMN</name>
        <dbReference type="ChEBI" id="CHEBI:58210"/>
    </cofactor>
    <text evidence="5 7">Binds 1 FMN per subunit.</text>
</comment>
<feature type="binding site" evidence="5 6">
    <location>
        <position position="126"/>
    </location>
    <ligand>
        <name>substrate</name>
    </ligand>
</feature>
<feature type="binding site" evidence="6">
    <location>
        <begin position="7"/>
        <end position="10"/>
    </location>
    <ligand>
        <name>substrate</name>
    </ligand>
</feature>
<dbReference type="InterPro" id="IPR019576">
    <property type="entry name" value="Pyridoxamine_oxidase_dimer_C"/>
</dbReference>
<comment type="pathway">
    <text evidence="5">Cofactor metabolism; pyridoxal 5'-phosphate salvage; pyridoxal 5'-phosphate from pyridoxine 5'-phosphate: step 1/1.</text>
</comment>
<feature type="binding site" evidence="5 7">
    <location>
        <begin position="139"/>
        <end position="140"/>
    </location>
    <ligand>
        <name>FMN</name>
        <dbReference type="ChEBI" id="CHEBI:58210"/>
    </ligand>
</feature>
<dbReference type="PANTHER" id="PTHR10851">
    <property type="entry name" value="PYRIDOXINE-5-PHOSPHATE OXIDASE"/>
    <property type="match status" value="1"/>
</dbReference>
<name>A0A3S4W654_9ACTN</name>
<comment type="function">
    <text evidence="5">Catalyzes the oxidation of either pyridoxine 5'-phosphate (PNP) or pyridoxamine 5'-phosphate (PMP) into pyridoxal 5'-phosphate (PLP).</text>
</comment>
<feature type="binding site" evidence="5 6">
    <location>
        <position position="130"/>
    </location>
    <ligand>
        <name>substrate</name>
    </ligand>
</feature>
<gene>
    <name evidence="5 10" type="primary">pdxH</name>
    <name evidence="10" type="ORF">NCTC12967_00942</name>
</gene>
<keyword evidence="3 5" id="KW-0288">FMN</keyword>
<evidence type="ECO:0000259" key="9">
    <source>
        <dbReference type="Pfam" id="PF10590"/>
    </source>
</evidence>
<feature type="binding site" evidence="5 7">
    <location>
        <position position="184"/>
    </location>
    <ligand>
        <name>FMN</name>
        <dbReference type="ChEBI" id="CHEBI:58210"/>
    </ligand>
</feature>
<dbReference type="Pfam" id="PF01243">
    <property type="entry name" value="PNPOx_N"/>
    <property type="match status" value="1"/>
</dbReference>
<dbReference type="GO" id="GO:0008615">
    <property type="term" value="P:pyridoxine biosynthetic process"/>
    <property type="evidence" value="ECO:0007669"/>
    <property type="project" value="UniProtKB-UniRule"/>
</dbReference>
<dbReference type="InterPro" id="IPR019740">
    <property type="entry name" value="Pyridox_Oxase_CS"/>
</dbReference>
<evidence type="ECO:0000259" key="8">
    <source>
        <dbReference type="Pfam" id="PF01243"/>
    </source>
</evidence>
<dbReference type="EC" id="1.4.3.5" evidence="5"/>
<comment type="catalytic activity">
    <reaction evidence="5">
        <text>pyridoxamine 5'-phosphate + O2 + H2O = pyridoxal 5'-phosphate + H2O2 + NH4(+)</text>
        <dbReference type="Rhea" id="RHEA:15817"/>
        <dbReference type="ChEBI" id="CHEBI:15377"/>
        <dbReference type="ChEBI" id="CHEBI:15379"/>
        <dbReference type="ChEBI" id="CHEBI:16240"/>
        <dbReference type="ChEBI" id="CHEBI:28938"/>
        <dbReference type="ChEBI" id="CHEBI:58451"/>
        <dbReference type="ChEBI" id="CHEBI:597326"/>
        <dbReference type="EC" id="1.4.3.5"/>
    </reaction>
</comment>
<comment type="catalytic activity">
    <reaction evidence="5">
        <text>pyridoxine 5'-phosphate + O2 = pyridoxal 5'-phosphate + H2O2</text>
        <dbReference type="Rhea" id="RHEA:15149"/>
        <dbReference type="ChEBI" id="CHEBI:15379"/>
        <dbReference type="ChEBI" id="CHEBI:16240"/>
        <dbReference type="ChEBI" id="CHEBI:58589"/>
        <dbReference type="ChEBI" id="CHEBI:597326"/>
        <dbReference type="EC" id="1.4.3.5"/>
    </reaction>
</comment>
<dbReference type="InterPro" id="IPR011576">
    <property type="entry name" value="Pyridox_Oxase_N"/>
</dbReference>
<evidence type="ECO:0000256" key="2">
    <source>
        <dbReference type="ARBA" id="ARBA00022630"/>
    </source>
</evidence>
<comment type="similarity">
    <text evidence="1 5">Belongs to the pyridoxamine 5'-phosphate oxidase family.</text>
</comment>
<dbReference type="RefSeq" id="WP_061787742.1">
    <property type="nucleotide sequence ID" value="NZ_CAUVFS010000002.1"/>
</dbReference>
<dbReference type="EMBL" id="LR134406">
    <property type="protein sequence ID" value="VEH69668.1"/>
    <property type="molecule type" value="Genomic_DNA"/>
</dbReference>
<dbReference type="PANTHER" id="PTHR10851:SF0">
    <property type="entry name" value="PYRIDOXINE-5'-PHOSPHATE OXIDASE"/>
    <property type="match status" value="1"/>
</dbReference>
<dbReference type="Gene3D" id="2.30.110.10">
    <property type="entry name" value="Electron Transport, Fmn-binding Protein, Chain A"/>
    <property type="match status" value="1"/>
</dbReference>